<dbReference type="GO" id="GO:0050660">
    <property type="term" value="F:flavin adenine dinucleotide binding"/>
    <property type="evidence" value="ECO:0007669"/>
    <property type="project" value="InterPro"/>
</dbReference>
<dbReference type="PRINTS" id="PR00371">
    <property type="entry name" value="FPNCR"/>
</dbReference>
<comment type="subunit">
    <text evidence="11">Alpha(8)-beta(8). The alpha component is a flavoprotein, the beta component is a hemoprotein.</text>
</comment>
<evidence type="ECO:0000259" key="14">
    <source>
        <dbReference type="PROSITE" id="PS51384"/>
    </source>
</evidence>
<dbReference type="InterPro" id="IPR003097">
    <property type="entry name" value="CysJ-like_FAD-binding"/>
</dbReference>
<feature type="binding site" evidence="12">
    <location>
        <begin position="524"/>
        <end position="525"/>
    </location>
    <ligand>
        <name>NADP(+)</name>
        <dbReference type="ChEBI" id="CHEBI:58349"/>
    </ligand>
</feature>
<dbReference type="SUPFAM" id="SSF52218">
    <property type="entry name" value="Flavoproteins"/>
    <property type="match status" value="1"/>
</dbReference>
<dbReference type="InterPro" id="IPR017938">
    <property type="entry name" value="Riboflavin_synthase-like_b-brl"/>
</dbReference>
<comment type="caution">
    <text evidence="15">The sequence shown here is derived from an EMBL/GenBank/DDBJ whole genome shotgun (WGS) entry which is preliminary data.</text>
</comment>
<accession>A0A2U2MW44</accession>
<dbReference type="SUPFAM" id="SSF63380">
    <property type="entry name" value="Riboflavin synthase domain-like"/>
    <property type="match status" value="1"/>
</dbReference>
<feature type="binding site" evidence="12">
    <location>
        <begin position="153"/>
        <end position="162"/>
    </location>
    <ligand>
        <name>FMN</name>
        <dbReference type="ChEBI" id="CHEBI:58210"/>
    </ligand>
</feature>
<dbReference type="AlphaFoldDB" id="A0A2U2MW44"/>
<keyword evidence="7 11" id="KW-0249">Electron transport</keyword>
<evidence type="ECO:0000256" key="9">
    <source>
        <dbReference type="ARBA" id="ARBA00023192"/>
    </source>
</evidence>
<keyword evidence="4 11" id="KW-0288">FMN</keyword>
<gene>
    <name evidence="15" type="ORF">DEM34_18440</name>
</gene>
<keyword evidence="9 11" id="KW-0198">Cysteine biosynthesis</keyword>
<feature type="binding site" evidence="12">
    <location>
        <position position="324"/>
    </location>
    <ligand>
        <name>FAD</name>
        <dbReference type="ChEBI" id="CHEBI:57692"/>
    </ligand>
</feature>
<evidence type="ECO:0000256" key="3">
    <source>
        <dbReference type="ARBA" id="ARBA00022630"/>
    </source>
</evidence>
<feature type="binding site" evidence="12">
    <location>
        <begin position="424"/>
        <end position="427"/>
    </location>
    <ligand>
        <name>FAD</name>
        <dbReference type="ChEBI" id="CHEBI:57692"/>
    </ligand>
</feature>
<evidence type="ECO:0000256" key="12">
    <source>
        <dbReference type="PIRSR" id="PIRSR000207-1"/>
    </source>
</evidence>
<dbReference type="InterPro" id="IPR023173">
    <property type="entry name" value="NADPH_Cyt_P450_Rdtase_alpha"/>
</dbReference>
<keyword evidence="3 11" id="KW-0285">Flavoprotein</keyword>
<dbReference type="GO" id="GO:0019344">
    <property type="term" value="P:cysteine biosynthetic process"/>
    <property type="evidence" value="ECO:0007669"/>
    <property type="project" value="UniProtKB-KW"/>
</dbReference>
<evidence type="ECO:0000256" key="7">
    <source>
        <dbReference type="ARBA" id="ARBA00022982"/>
    </source>
</evidence>
<comment type="pathway">
    <text evidence="11">Sulfur metabolism; hydrogen sulfide biosynthesis; hydrogen sulfide from sulfite (NADPH route): step 1/1.</text>
</comment>
<dbReference type="OrthoDB" id="9816402at2"/>
<keyword evidence="5 11" id="KW-0274">FAD</keyword>
<feature type="binding site" evidence="12">
    <location>
        <begin position="70"/>
        <end position="75"/>
    </location>
    <ligand>
        <name>FMN</name>
        <dbReference type="ChEBI" id="CHEBI:58210"/>
    </ligand>
</feature>
<dbReference type="InterPro" id="IPR017927">
    <property type="entry name" value="FAD-bd_FR_type"/>
</dbReference>
<dbReference type="PRINTS" id="PR00369">
    <property type="entry name" value="FLAVODOXIN"/>
</dbReference>
<dbReference type="InterPro" id="IPR008254">
    <property type="entry name" value="Flavodoxin/NO_synth"/>
</dbReference>
<comment type="catalytic activity">
    <reaction evidence="10 11">
        <text>hydrogen sulfide + 3 NADP(+) + 3 H2O = sulfite + 3 NADPH + 4 H(+)</text>
        <dbReference type="Rhea" id="RHEA:13801"/>
        <dbReference type="ChEBI" id="CHEBI:15377"/>
        <dbReference type="ChEBI" id="CHEBI:15378"/>
        <dbReference type="ChEBI" id="CHEBI:17359"/>
        <dbReference type="ChEBI" id="CHEBI:29919"/>
        <dbReference type="ChEBI" id="CHEBI:57783"/>
        <dbReference type="ChEBI" id="CHEBI:58349"/>
        <dbReference type="EC" id="1.8.1.2"/>
    </reaction>
</comment>
<dbReference type="Gene3D" id="3.40.50.80">
    <property type="entry name" value="Nucleotide-binding domain of ferredoxin-NADP reductase (FNR) module"/>
    <property type="match status" value="1"/>
</dbReference>
<feature type="domain" description="Flavodoxin-like" evidence="13">
    <location>
        <begin position="64"/>
        <end position="202"/>
    </location>
</feature>
<feature type="binding site" evidence="12">
    <location>
        <position position="415"/>
    </location>
    <ligand>
        <name>FAD</name>
        <dbReference type="ChEBI" id="CHEBI:57692"/>
    </ligand>
</feature>
<dbReference type="GO" id="GO:0010181">
    <property type="term" value="F:FMN binding"/>
    <property type="evidence" value="ECO:0007669"/>
    <property type="project" value="InterPro"/>
</dbReference>
<keyword evidence="1 11" id="KW-0813">Transport</keyword>
<protein>
    <recommendedName>
        <fullName evidence="11">Sulfite reductase [NADPH] flavoprotein alpha-component</fullName>
        <shortName evidence="11">SiR-FP</shortName>
        <ecNumber evidence="11">1.8.1.2</ecNumber>
    </recommendedName>
</protein>
<dbReference type="Gene3D" id="2.40.30.10">
    <property type="entry name" value="Translation factors"/>
    <property type="match status" value="1"/>
</dbReference>
<dbReference type="Gene3D" id="3.40.50.360">
    <property type="match status" value="1"/>
</dbReference>
<dbReference type="Pfam" id="PF00175">
    <property type="entry name" value="NAD_binding_1"/>
    <property type="match status" value="1"/>
</dbReference>
<dbReference type="SUPFAM" id="SSF52343">
    <property type="entry name" value="Ferredoxin reductase-like, C-terminal NADP-linked domain"/>
    <property type="match status" value="1"/>
</dbReference>
<keyword evidence="6 11" id="KW-0521">NADP</keyword>
<feature type="binding site" evidence="12">
    <location>
        <position position="566"/>
    </location>
    <ligand>
        <name>NADP(+)</name>
        <dbReference type="ChEBI" id="CHEBI:58349"/>
    </ligand>
</feature>
<dbReference type="InterPro" id="IPR039261">
    <property type="entry name" value="FNR_nucleotide-bd"/>
</dbReference>
<keyword evidence="16" id="KW-1185">Reference proteome</keyword>
<dbReference type="PIRSF" id="PIRSF000207">
    <property type="entry name" value="SiR-FP_CysJ"/>
    <property type="match status" value="1"/>
</dbReference>
<dbReference type="Gene3D" id="1.20.990.10">
    <property type="entry name" value="NADPH-cytochrome p450 Reductase, Chain A, domain 3"/>
    <property type="match status" value="1"/>
</dbReference>
<dbReference type="GO" id="GO:0004783">
    <property type="term" value="F:sulfite reductase (NADPH) activity"/>
    <property type="evidence" value="ECO:0007669"/>
    <property type="project" value="UniProtKB-EC"/>
</dbReference>
<dbReference type="PROSITE" id="PS51384">
    <property type="entry name" value="FAD_FR"/>
    <property type="match status" value="1"/>
</dbReference>
<evidence type="ECO:0000256" key="2">
    <source>
        <dbReference type="ARBA" id="ARBA00022605"/>
    </source>
</evidence>
<evidence type="ECO:0000256" key="4">
    <source>
        <dbReference type="ARBA" id="ARBA00022643"/>
    </source>
</evidence>
<comment type="cofactor">
    <cofactor evidence="11 12">
        <name>FAD</name>
        <dbReference type="ChEBI" id="CHEBI:57692"/>
    </cofactor>
    <text evidence="11 12">Binds 1 FAD per subunit.</text>
</comment>
<dbReference type="InterPro" id="IPR001433">
    <property type="entry name" value="OxRdtase_FAD/NAD-bd"/>
</dbReference>
<dbReference type="NCBIfam" id="TIGR01931">
    <property type="entry name" value="cysJ"/>
    <property type="match status" value="1"/>
</dbReference>
<evidence type="ECO:0000256" key="8">
    <source>
        <dbReference type="ARBA" id="ARBA00023002"/>
    </source>
</evidence>
<feature type="binding site" evidence="12">
    <location>
        <begin position="391"/>
        <end position="394"/>
    </location>
    <ligand>
        <name>FAD</name>
        <dbReference type="ChEBI" id="CHEBI:57692"/>
    </ligand>
</feature>
<dbReference type="InterPro" id="IPR001709">
    <property type="entry name" value="Flavoprot_Pyr_Nucl_cyt_Rdtase"/>
</dbReference>
<organism evidence="15 16">
    <name type="scientific">Sediminicurvatus halobius</name>
    <dbReference type="NCBI Taxonomy" id="2182432"/>
    <lineage>
        <taxon>Bacteria</taxon>
        <taxon>Pseudomonadati</taxon>
        <taxon>Pseudomonadota</taxon>
        <taxon>Gammaproteobacteria</taxon>
        <taxon>Chromatiales</taxon>
        <taxon>Ectothiorhodospiraceae</taxon>
        <taxon>Sediminicurvatus</taxon>
    </lineage>
</organism>
<dbReference type="InterPro" id="IPR010199">
    <property type="entry name" value="CysJ"/>
</dbReference>
<feature type="binding site" evidence="12">
    <location>
        <begin position="530"/>
        <end position="534"/>
    </location>
    <ligand>
        <name>NADP(+)</name>
        <dbReference type="ChEBI" id="CHEBI:58349"/>
    </ligand>
</feature>
<dbReference type="Pfam" id="PF00258">
    <property type="entry name" value="Flavodoxin_1"/>
    <property type="match status" value="1"/>
</dbReference>
<evidence type="ECO:0000256" key="11">
    <source>
        <dbReference type="PIRNR" id="PIRNR000207"/>
    </source>
</evidence>
<keyword evidence="8 11" id="KW-0560">Oxidoreductase</keyword>
<dbReference type="FunFam" id="3.40.50.80:FF:000001">
    <property type="entry name" value="NADPH--cytochrome P450 reductase 1"/>
    <property type="match status" value="1"/>
</dbReference>
<dbReference type="PANTHER" id="PTHR19384:SF128">
    <property type="entry name" value="NADPH OXIDOREDUCTASE A"/>
    <property type="match status" value="1"/>
</dbReference>
<evidence type="ECO:0000256" key="6">
    <source>
        <dbReference type="ARBA" id="ARBA00022857"/>
    </source>
</evidence>
<dbReference type="PROSITE" id="PS50902">
    <property type="entry name" value="FLAVODOXIN_LIKE"/>
    <property type="match status" value="1"/>
</dbReference>
<reference evidence="15 16" key="1">
    <citation type="submission" date="2018-05" db="EMBL/GenBank/DDBJ databases">
        <title>Spiribacter halobius sp. nov., a moderately halophilic bacterium isolated from marine solar saltern.</title>
        <authorList>
            <person name="Zheng W.-S."/>
            <person name="Lu D.-C."/>
            <person name="Du Z.-J."/>
        </authorList>
    </citation>
    <scope>NUCLEOTIDE SEQUENCE [LARGE SCALE GENOMIC DNA]</scope>
    <source>
        <strain evidence="15 16">E85</strain>
    </source>
</reference>
<feature type="domain" description="FAD-binding FR-type" evidence="14">
    <location>
        <begin position="236"/>
        <end position="453"/>
    </location>
</feature>
<dbReference type="InterPro" id="IPR001094">
    <property type="entry name" value="Flavdoxin-like"/>
</dbReference>
<evidence type="ECO:0000313" key="16">
    <source>
        <dbReference type="Proteomes" id="UP000245474"/>
    </source>
</evidence>
<feature type="binding site" evidence="12">
    <location>
        <position position="604"/>
    </location>
    <ligand>
        <name>FAD</name>
        <dbReference type="ChEBI" id="CHEBI:57692"/>
    </ligand>
</feature>
<dbReference type="UniPathway" id="UPA00140">
    <property type="reaction ID" value="UER00207"/>
</dbReference>
<dbReference type="PANTHER" id="PTHR19384">
    <property type="entry name" value="NITRIC OXIDE SYNTHASE-RELATED"/>
    <property type="match status" value="1"/>
</dbReference>
<evidence type="ECO:0000256" key="5">
    <source>
        <dbReference type="ARBA" id="ARBA00022827"/>
    </source>
</evidence>
<dbReference type="InterPro" id="IPR029039">
    <property type="entry name" value="Flavoprotein-like_sf"/>
</dbReference>
<name>A0A2U2MW44_9GAMM</name>
<feature type="binding site" evidence="12">
    <location>
        <begin position="409"/>
        <end position="411"/>
    </location>
    <ligand>
        <name>FAD</name>
        <dbReference type="ChEBI" id="CHEBI:57692"/>
    </ligand>
</feature>
<dbReference type="Proteomes" id="UP000245474">
    <property type="component" value="Unassembled WGS sequence"/>
</dbReference>
<comment type="function">
    <text evidence="11">Component of the sulfite reductase complex that catalyzes the 6-electron reduction of sulfite to sulfide. This is one of several activities required for the biosynthesis of L-cysteine from sulfate. The flavoprotein component catalyzes the electron flow from NADPH -&gt; FAD -&gt; FMN to the hemoprotein component.</text>
</comment>
<dbReference type="EMBL" id="QFFI01000052">
    <property type="protein sequence ID" value="PWG61064.1"/>
    <property type="molecule type" value="Genomic_DNA"/>
</dbReference>
<comment type="cofactor">
    <cofactor evidence="11 12">
        <name>FMN</name>
        <dbReference type="ChEBI" id="CHEBI:58210"/>
    </cofactor>
    <text evidence="11 12">Binds 1 FMN per subunit.</text>
</comment>
<evidence type="ECO:0000313" key="15">
    <source>
        <dbReference type="EMBL" id="PWG61064.1"/>
    </source>
</evidence>
<dbReference type="GO" id="GO:0005829">
    <property type="term" value="C:cytosol"/>
    <property type="evidence" value="ECO:0007669"/>
    <property type="project" value="TreeGrafter"/>
</dbReference>
<dbReference type="EC" id="1.8.1.2" evidence="11"/>
<proteinExistence type="predicted"/>
<sequence>MASNALDQVNSPLSSEQAEQVNRLVGSLAPEQLSWVSGYLAGLQGQPLAGSGGQPQAATARQRLTILYGSETGNAEGLARHAGELAAARGLDVRVQDMADYKPKSLRDERLLLIITATHGEGDPPDTAADFHEFLHGRKAPKLPETKFAVLALGDSSYEHFCQTGRDFDARLEALGAERLTERVDCDVDYEETAEAWLARALDGFAEHAETTGTPNNVVAFSGSGGQRATSRYDRKNPFPAEVLDRVLLNGRGSPKETHHIELSLEGSGIDYQPGDILGVVPENRDAIVGELLEALSLSGEETVSAPSGEVSLAEALKRDYEITTLTPAFVGAWADLAGADTLRALTAEERRRELMDWLEGRHVIDVVSEYPVAGLDAATLLGMLRRLQPREYSIASSHAASPGEVHLTVAAVRYESHGRAREGVASTYLADIAEPGATVPVYVRPNKHFRLPDSAETPIIMIGPGTGVAPFRAFLQEREEQGIDGGSWLFFGNPHHRTDFLYQTEWQRWLKDGVLERMDVAFSRDGAEKVYVQDRLRERGAEVWRWLEAGAHVYVCGDAERMAPDVHQALQAIARDHGGLDDEAAHDYLRELQRGKRYQRDVY</sequence>
<keyword evidence="2 11" id="KW-0028">Amino-acid biosynthesis</keyword>
<evidence type="ECO:0000256" key="10">
    <source>
        <dbReference type="ARBA" id="ARBA00052219"/>
    </source>
</evidence>
<evidence type="ECO:0000259" key="13">
    <source>
        <dbReference type="PROSITE" id="PS50902"/>
    </source>
</evidence>
<dbReference type="GO" id="GO:0070814">
    <property type="term" value="P:hydrogen sulfide biosynthetic process"/>
    <property type="evidence" value="ECO:0007669"/>
    <property type="project" value="UniProtKB-UniPathway"/>
</dbReference>
<dbReference type="RefSeq" id="WP_109680301.1">
    <property type="nucleotide sequence ID" value="NZ_CP086615.1"/>
</dbReference>
<dbReference type="Pfam" id="PF00667">
    <property type="entry name" value="FAD_binding_1"/>
    <property type="match status" value="1"/>
</dbReference>
<evidence type="ECO:0000256" key="1">
    <source>
        <dbReference type="ARBA" id="ARBA00022448"/>
    </source>
</evidence>
<dbReference type="CDD" id="cd06199">
    <property type="entry name" value="SiR"/>
    <property type="match status" value="1"/>
</dbReference>